<name>A0A5N5XEA8_9EURO</name>
<dbReference type="PANTHER" id="PTHR10362">
    <property type="entry name" value="HISTIDINE AMMONIA-LYASE"/>
    <property type="match status" value="1"/>
</dbReference>
<dbReference type="Gene3D" id="1.20.200.10">
    <property type="entry name" value="Fumarase/aspartase (Central domain)"/>
    <property type="match status" value="1"/>
</dbReference>
<dbReference type="AlphaFoldDB" id="A0A5N5XEA8"/>
<protein>
    <submittedName>
        <fullName evidence="3">L-Aspartase-like protein</fullName>
    </submittedName>
</protein>
<evidence type="ECO:0000313" key="4">
    <source>
        <dbReference type="Proteomes" id="UP000326565"/>
    </source>
</evidence>
<dbReference type="InterPro" id="IPR005922">
    <property type="entry name" value="Phe_NH3-lyase"/>
</dbReference>
<dbReference type="InterPro" id="IPR022313">
    <property type="entry name" value="Phe/His_NH3-lyase_AS"/>
</dbReference>
<dbReference type="CDD" id="cd00332">
    <property type="entry name" value="PAL-HAL"/>
    <property type="match status" value="1"/>
</dbReference>
<dbReference type="Gene3D" id="1.10.275.10">
    <property type="entry name" value="Fumarase/aspartase (N-terminal domain)"/>
    <property type="match status" value="1"/>
</dbReference>
<dbReference type="InterPro" id="IPR023144">
    <property type="entry name" value="Phe_NH3-lyase_shielding_dom_sf"/>
</dbReference>
<dbReference type="InterPro" id="IPR024083">
    <property type="entry name" value="Fumarase/histidase_N"/>
</dbReference>
<gene>
    <name evidence="3" type="ORF">BDV29DRAFT_152209</name>
</gene>
<evidence type="ECO:0000256" key="1">
    <source>
        <dbReference type="ARBA" id="ARBA00007238"/>
    </source>
</evidence>
<dbReference type="OrthoDB" id="10051290at2759"/>
<dbReference type="Pfam" id="PF00221">
    <property type="entry name" value="Lyase_aromatic"/>
    <property type="match status" value="1"/>
</dbReference>
<dbReference type="Gene3D" id="1.10.274.20">
    <property type="entry name" value="Phenylalanine ammonia-lyase 1, domain 3"/>
    <property type="match status" value="1"/>
</dbReference>
<dbReference type="EMBL" id="ML732153">
    <property type="protein sequence ID" value="KAB8079079.1"/>
    <property type="molecule type" value="Genomic_DNA"/>
</dbReference>
<dbReference type="Proteomes" id="UP000326565">
    <property type="component" value="Unassembled WGS sequence"/>
</dbReference>
<dbReference type="PROSITE" id="PS00488">
    <property type="entry name" value="PAL_HISTIDASE"/>
    <property type="match status" value="1"/>
</dbReference>
<evidence type="ECO:0000313" key="3">
    <source>
        <dbReference type="EMBL" id="KAB8079079.1"/>
    </source>
</evidence>
<dbReference type="InterPro" id="IPR001106">
    <property type="entry name" value="Aromatic_Lyase"/>
</dbReference>
<keyword evidence="2" id="KW-0456">Lyase</keyword>
<dbReference type="NCBIfam" id="TIGR01226">
    <property type="entry name" value="phe_am_lyase"/>
    <property type="match status" value="1"/>
</dbReference>
<dbReference type="SUPFAM" id="SSF48557">
    <property type="entry name" value="L-aspartase-like"/>
    <property type="match status" value="1"/>
</dbReference>
<reference evidence="3 4" key="1">
    <citation type="submission" date="2019-04" db="EMBL/GenBank/DDBJ databases">
        <title>Friends and foes A comparative genomics study of 23 Aspergillus species from section Flavi.</title>
        <authorList>
            <consortium name="DOE Joint Genome Institute"/>
            <person name="Kjaerbolling I."/>
            <person name="Vesth T."/>
            <person name="Frisvad J.C."/>
            <person name="Nybo J.L."/>
            <person name="Theobald S."/>
            <person name="Kildgaard S."/>
            <person name="Isbrandt T."/>
            <person name="Kuo A."/>
            <person name="Sato A."/>
            <person name="Lyhne E.K."/>
            <person name="Kogle M.E."/>
            <person name="Wiebenga A."/>
            <person name="Kun R.S."/>
            <person name="Lubbers R.J."/>
            <person name="Makela M.R."/>
            <person name="Barry K."/>
            <person name="Chovatia M."/>
            <person name="Clum A."/>
            <person name="Daum C."/>
            <person name="Haridas S."/>
            <person name="He G."/>
            <person name="LaButti K."/>
            <person name="Lipzen A."/>
            <person name="Mondo S."/>
            <person name="Riley R."/>
            <person name="Salamov A."/>
            <person name="Simmons B.A."/>
            <person name="Magnuson J.K."/>
            <person name="Henrissat B."/>
            <person name="Mortensen U.H."/>
            <person name="Larsen T.O."/>
            <person name="Devries R.P."/>
            <person name="Grigoriev I.V."/>
            <person name="Machida M."/>
            <person name="Baker S.E."/>
            <person name="Andersen M.R."/>
        </authorList>
    </citation>
    <scope>NUCLEOTIDE SEQUENCE [LARGE SCALE GENOMIC DNA]</scope>
    <source>
        <strain evidence="3 4">CBS 151.66</strain>
    </source>
</reference>
<evidence type="ECO:0000256" key="2">
    <source>
        <dbReference type="RuleBase" id="RU003954"/>
    </source>
</evidence>
<keyword evidence="4" id="KW-1185">Reference proteome</keyword>
<dbReference type="GO" id="GO:0005737">
    <property type="term" value="C:cytoplasm"/>
    <property type="evidence" value="ECO:0007669"/>
    <property type="project" value="InterPro"/>
</dbReference>
<accession>A0A5N5XEA8</accession>
<organism evidence="3 4">
    <name type="scientific">Aspergillus leporis</name>
    <dbReference type="NCBI Taxonomy" id="41062"/>
    <lineage>
        <taxon>Eukaryota</taxon>
        <taxon>Fungi</taxon>
        <taxon>Dikarya</taxon>
        <taxon>Ascomycota</taxon>
        <taxon>Pezizomycotina</taxon>
        <taxon>Eurotiomycetes</taxon>
        <taxon>Eurotiomycetidae</taxon>
        <taxon>Eurotiales</taxon>
        <taxon>Aspergillaceae</taxon>
        <taxon>Aspergillus</taxon>
        <taxon>Aspergillus subgen. Circumdati</taxon>
    </lineage>
</organism>
<sequence>MDLFSMKNLSDFQTHLQVACQTQQRLQQLLKDGRLEVDGACLDISAVVAVAHYGCIPKITTDPAVLERIDASVQILRDHLDKGHHVYGVNTGFGGSADVRTDRVVALQSGLSQLLQAGVLVTSDKNNNVDLKRQGRLGSHAIPVPWVRAAMLVRCNSNARGHSAVTLSVMDSILRLLERQITPVVPLRGSISASGDLIPLSYVAGAIEGNPDVHVHVHNSNKTEIMSSRDALSLAGLEPRVLGPKEGLGLVNGTSFSAALASLVMYETHQLVVLVQAISGVALEALMGNAESFHPFISAIRPHDGQMECARNVLSFLQGSQLAQGIQSEKSHTRQGLMQDRYALRCVPQWIGPQLEDLLLAHKQVTVELNSTTDNPLVDPESGDILHGGNFQAVSITSAMEKTRSCLQMFGRLLFSQSTELVDPSLNNGLPTNLVADDPSLSFTMKGVDISMASYMAELAYLANPVSSHVQAAEMRNQSINSMAFVASRYTMQAVQIVSLMCACSLYIGCQALDLRVLHLTYQENIKPQLHLLTSDLFSAYLSDSEIANLADSLFENIQKSWSTTTRLSIPERVQAAVKDAIPTLLDTLKEKNGPGLSDLNQWESQSVTLLNKTYQDTADAFFNHQNTEEFLGAGAKILYRTVRRGLGVPFHLGFVEHPTAQDDTLNGRSKKTVGSWISIIYEAIRDGRLMGPFMESLTSQVSTEDDFIMKAKNQRTSRL</sequence>
<dbReference type="InterPro" id="IPR008948">
    <property type="entry name" value="L-Aspartase-like"/>
</dbReference>
<proteinExistence type="inferred from homology"/>
<dbReference type="GO" id="GO:0006559">
    <property type="term" value="P:L-phenylalanine catabolic process"/>
    <property type="evidence" value="ECO:0007669"/>
    <property type="project" value="InterPro"/>
</dbReference>
<comment type="similarity">
    <text evidence="1 2">Belongs to the PAL/histidase family.</text>
</comment>
<dbReference type="GO" id="GO:0016841">
    <property type="term" value="F:ammonia-lyase activity"/>
    <property type="evidence" value="ECO:0007669"/>
    <property type="project" value="InterPro"/>
</dbReference>